<dbReference type="InterPro" id="IPR003439">
    <property type="entry name" value="ABC_transporter-like_ATP-bd"/>
</dbReference>
<dbReference type="GO" id="GO:0005886">
    <property type="term" value="C:plasma membrane"/>
    <property type="evidence" value="ECO:0007669"/>
    <property type="project" value="UniProtKB-SubCell"/>
</dbReference>
<feature type="transmembrane region" description="Helical" evidence="10">
    <location>
        <begin position="82"/>
        <end position="103"/>
    </location>
</feature>
<evidence type="ECO:0000256" key="6">
    <source>
        <dbReference type="ARBA" id="ARBA00022840"/>
    </source>
</evidence>
<keyword evidence="6" id="KW-0067">ATP-binding</keyword>
<dbReference type="GO" id="GO:0016887">
    <property type="term" value="F:ATP hydrolysis activity"/>
    <property type="evidence" value="ECO:0007669"/>
    <property type="project" value="InterPro"/>
</dbReference>
<dbReference type="PANTHER" id="PTHR43394">
    <property type="entry name" value="ATP-DEPENDENT PERMEASE MDL1, MITOCHONDRIAL"/>
    <property type="match status" value="1"/>
</dbReference>
<sequence>MSVGRGMGGGRMMGRLAADPGIRSHKLDRGTARRVIAYGRPFTGLIVVFLISTIVGSALSVVPLLLFQRIIDDGVLGGDVRLIVTLSLAVAGMAIGSAAVGLVERWCSSRIGEELIYSMRTQIFDHVLRMPIAFFSRSHTGKLVSRLQSDVNGAQQAFTSTLSTFVSNGVTLILVLGSMFALSWPLTLAALVLLPVFMVPASLVGRRLADLSRTRMQEQAEMSATMTERFSVSGALLVKLFGNLATEQAVFAGQAKAVADSGVRIAMTSRVFMTALTLVGALATALFYGFGGVAAVREQLTVGTLTALVALLARLYGPLIQLSNLRVDIMTALVSFERVFEVLDLTPLIQDADDARPVEGPPSVVFDDVWFTYPDAEHVSLASLEPAVAVDESASQPVLKGVSFEALPGQTVALVGASGAGKTTITHLIARLYDVDSGAVRVAGDDVRSLLLGSLQDEVGYVTQDAHLFHDTVRANLLYAKPEATEEELWRALGSARVDALVRRLPDGLDTVVGERGYRLSGGERQRFAIARLLLKAPPILVLDEATAHLDSESESLVQNALDTAREGRTSIVIAHRLSTVRHADQILVIEDGRIVERGTHDELLAAGGQYSTLYLTQFDETPLEAGEAD</sequence>
<dbReference type="SMART" id="SM00382">
    <property type="entry name" value="AAA"/>
    <property type="match status" value="1"/>
</dbReference>
<keyword evidence="3" id="KW-1003">Cell membrane</keyword>
<keyword evidence="8 10" id="KW-0472">Membrane</keyword>
<proteinExistence type="inferred from homology"/>
<dbReference type="Pfam" id="PF00664">
    <property type="entry name" value="ABC_membrane"/>
    <property type="match status" value="1"/>
</dbReference>
<accession>A0A1Q2CWA5</accession>
<dbReference type="InterPro" id="IPR011527">
    <property type="entry name" value="ABC1_TM_dom"/>
</dbReference>
<dbReference type="OrthoDB" id="5166472at2"/>
<dbReference type="GO" id="GO:0005524">
    <property type="term" value="F:ATP binding"/>
    <property type="evidence" value="ECO:0007669"/>
    <property type="project" value="UniProtKB-KW"/>
</dbReference>
<evidence type="ECO:0000256" key="8">
    <source>
        <dbReference type="ARBA" id="ARBA00023136"/>
    </source>
</evidence>
<evidence type="ECO:0000256" key="1">
    <source>
        <dbReference type="ARBA" id="ARBA00004651"/>
    </source>
</evidence>
<protein>
    <submittedName>
        <fullName evidence="13">ABC transporter</fullName>
    </submittedName>
</protein>
<comment type="subcellular location">
    <subcellularLocation>
        <location evidence="1">Cell membrane</location>
        <topology evidence="1">Multi-pass membrane protein</topology>
    </subcellularLocation>
</comment>
<feature type="transmembrane region" description="Helical" evidence="10">
    <location>
        <begin position="188"/>
        <end position="209"/>
    </location>
</feature>
<keyword evidence="5" id="KW-0547">Nucleotide-binding</keyword>
<keyword evidence="4 10" id="KW-0812">Transmembrane</keyword>
<dbReference type="Gene3D" id="1.20.1560.10">
    <property type="entry name" value="ABC transporter type 1, transmembrane domain"/>
    <property type="match status" value="1"/>
</dbReference>
<feature type="transmembrane region" description="Helical" evidence="10">
    <location>
        <begin position="300"/>
        <end position="317"/>
    </location>
</feature>
<dbReference type="PROSITE" id="PS50929">
    <property type="entry name" value="ABC_TM1F"/>
    <property type="match status" value="1"/>
</dbReference>
<evidence type="ECO:0000313" key="13">
    <source>
        <dbReference type="EMBL" id="AQP50398.1"/>
    </source>
</evidence>
<dbReference type="PROSITE" id="PS50893">
    <property type="entry name" value="ABC_TRANSPORTER_2"/>
    <property type="match status" value="1"/>
</dbReference>
<evidence type="ECO:0000259" key="12">
    <source>
        <dbReference type="PROSITE" id="PS50929"/>
    </source>
</evidence>
<evidence type="ECO:0000259" key="11">
    <source>
        <dbReference type="PROSITE" id="PS50893"/>
    </source>
</evidence>
<feature type="domain" description="ABC transmembrane type-1" evidence="12">
    <location>
        <begin position="47"/>
        <end position="331"/>
    </location>
</feature>
<dbReference type="KEGG" id="tfa:BW733_05700"/>
<organism evidence="13 14">
    <name type="scientific">Tessaracoccus flavescens</name>
    <dbReference type="NCBI Taxonomy" id="399497"/>
    <lineage>
        <taxon>Bacteria</taxon>
        <taxon>Bacillati</taxon>
        <taxon>Actinomycetota</taxon>
        <taxon>Actinomycetes</taxon>
        <taxon>Propionibacteriales</taxon>
        <taxon>Propionibacteriaceae</taxon>
        <taxon>Tessaracoccus</taxon>
    </lineage>
</organism>
<dbReference type="InterPro" id="IPR003593">
    <property type="entry name" value="AAA+_ATPase"/>
</dbReference>
<evidence type="ECO:0000256" key="10">
    <source>
        <dbReference type="SAM" id="Phobius"/>
    </source>
</evidence>
<dbReference type="PANTHER" id="PTHR43394:SF1">
    <property type="entry name" value="ATP-BINDING CASSETTE SUB-FAMILY B MEMBER 10, MITOCHONDRIAL"/>
    <property type="match status" value="1"/>
</dbReference>
<feature type="domain" description="ABC transporter" evidence="11">
    <location>
        <begin position="364"/>
        <end position="617"/>
    </location>
</feature>
<dbReference type="RefSeq" id="WP_077348692.1">
    <property type="nucleotide sequence ID" value="NZ_CP019607.1"/>
</dbReference>
<keyword evidence="2" id="KW-0813">Transport</keyword>
<feature type="transmembrane region" description="Helical" evidence="10">
    <location>
        <begin position="165"/>
        <end position="182"/>
    </location>
</feature>
<dbReference type="Proteomes" id="UP000188235">
    <property type="component" value="Chromosome"/>
</dbReference>
<evidence type="ECO:0000256" key="4">
    <source>
        <dbReference type="ARBA" id="ARBA00022692"/>
    </source>
</evidence>
<dbReference type="CDD" id="cd18550">
    <property type="entry name" value="ABC_6TM_exporter_like"/>
    <property type="match status" value="1"/>
</dbReference>
<dbReference type="EMBL" id="CP019607">
    <property type="protein sequence ID" value="AQP50398.1"/>
    <property type="molecule type" value="Genomic_DNA"/>
</dbReference>
<dbReference type="InterPro" id="IPR039421">
    <property type="entry name" value="Type_1_exporter"/>
</dbReference>
<dbReference type="Gene3D" id="3.40.50.300">
    <property type="entry name" value="P-loop containing nucleotide triphosphate hydrolases"/>
    <property type="match status" value="1"/>
</dbReference>
<dbReference type="STRING" id="399497.BW733_05700"/>
<evidence type="ECO:0000256" key="5">
    <source>
        <dbReference type="ARBA" id="ARBA00022741"/>
    </source>
</evidence>
<evidence type="ECO:0000256" key="7">
    <source>
        <dbReference type="ARBA" id="ARBA00022989"/>
    </source>
</evidence>
<dbReference type="InterPro" id="IPR017871">
    <property type="entry name" value="ABC_transporter-like_CS"/>
</dbReference>
<reference evidence="13 14" key="1">
    <citation type="journal article" date="2008" name="Int. J. Syst. Evol. Microbiol.">
        <title>Tessaracoccus flavescens sp. nov., isolated from marine sediment.</title>
        <authorList>
            <person name="Lee D.W."/>
            <person name="Lee S.D."/>
        </authorList>
    </citation>
    <scope>NUCLEOTIDE SEQUENCE [LARGE SCALE GENOMIC DNA]</scope>
    <source>
        <strain evidence="13 14">SST-39T</strain>
    </source>
</reference>
<dbReference type="SUPFAM" id="SSF90123">
    <property type="entry name" value="ABC transporter transmembrane region"/>
    <property type="match status" value="1"/>
</dbReference>
<dbReference type="AlphaFoldDB" id="A0A1Q2CWA5"/>
<dbReference type="InterPro" id="IPR036640">
    <property type="entry name" value="ABC1_TM_sf"/>
</dbReference>
<dbReference type="InterPro" id="IPR027417">
    <property type="entry name" value="P-loop_NTPase"/>
</dbReference>
<evidence type="ECO:0000256" key="2">
    <source>
        <dbReference type="ARBA" id="ARBA00022448"/>
    </source>
</evidence>
<evidence type="ECO:0000256" key="3">
    <source>
        <dbReference type="ARBA" id="ARBA00022475"/>
    </source>
</evidence>
<name>A0A1Q2CWA5_9ACTN</name>
<dbReference type="SUPFAM" id="SSF52540">
    <property type="entry name" value="P-loop containing nucleoside triphosphate hydrolases"/>
    <property type="match status" value="1"/>
</dbReference>
<feature type="transmembrane region" description="Helical" evidence="10">
    <location>
        <begin position="42"/>
        <end position="62"/>
    </location>
</feature>
<evidence type="ECO:0000256" key="9">
    <source>
        <dbReference type="ARBA" id="ARBA00061644"/>
    </source>
</evidence>
<gene>
    <name evidence="13" type="ORF">BW733_05700</name>
</gene>
<evidence type="ECO:0000313" key="14">
    <source>
        <dbReference type="Proteomes" id="UP000188235"/>
    </source>
</evidence>
<feature type="transmembrane region" description="Helical" evidence="10">
    <location>
        <begin position="271"/>
        <end position="294"/>
    </location>
</feature>
<comment type="similarity">
    <text evidence="9">Belongs to the ABC transporter superfamily. Lipid exporter (TC 3.A.1.106) family.</text>
</comment>
<keyword evidence="14" id="KW-1185">Reference proteome</keyword>
<dbReference type="PROSITE" id="PS00211">
    <property type="entry name" value="ABC_TRANSPORTER_1"/>
    <property type="match status" value="1"/>
</dbReference>
<dbReference type="GO" id="GO:0015421">
    <property type="term" value="F:ABC-type oligopeptide transporter activity"/>
    <property type="evidence" value="ECO:0007669"/>
    <property type="project" value="TreeGrafter"/>
</dbReference>
<dbReference type="FunFam" id="3.40.50.300:FF:000299">
    <property type="entry name" value="ABC transporter ATP-binding protein/permease"/>
    <property type="match status" value="1"/>
</dbReference>
<dbReference type="Pfam" id="PF00005">
    <property type="entry name" value="ABC_tran"/>
    <property type="match status" value="1"/>
</dbReference>
<keyword evidence="7 10" id="KW-1133">Transmembrane helix</keyword>